<dbReference type="PANTHER" id="PTHR30619:SF1">
    <property type="entry name" value="RECOMBINATION PROTEIN 2"/>
    <property type="match status" value="1"/>
</dbReference>
<gene>
    <name evidence="2" type="ORF">CNN82_30140</name>
</gene>
<dbReference type="Proteomes" id="UP000218385">
    <property type="component" value="Chromosome"/>
</dbReference>
<organism evidence="2 3">
    <name type="scientific">Pseudomonas frederiksbergensis</name>
    <dbReference type="NCBI Taxonomy" id="104087"/>
    <lineage>
        <taxon>Bacteria</taxon>
        <taxon>Pseudomonadati</taxon>
        <taxon>Pseudomonadota</taxon>
        <taxon>Gammaproteobacteria</taxon>
        <taxon>Pseudomonadales</taxon>
        <taxon>Pseudomonadaceae</taxon>
        <taxon>Pseudomonas</taxon>
    </lineage>
</organism>
<dbReference type="PANTHER" id="PTHR30619">
    <property type="entry name" value="DNA INTERNALIZATION/COMPETENCE PROTEIN COMEC/REC2"/>
    <property type="match status" value="1"/>
</dbReference>
<dbReference type="Pfam" id="PF00753">
    <property type="entry name" value="Lactamase_B"/>
    <property type="match status" value="1"/>
</dbReference>
<sequence>MEKLIALPIKGEAFLLIRDGKTVLVDGGYNSNDLSRALKIHAPDLKKIDIVICTHADRDHAGGLASLIDISGLTVGEFWLPGAWADSIPELIENPSTTMLGLISELDRTPQDLLKSLPNDVDAVAHHFETVATAERKEANSQKPADDFMEREVPFSYKTLLESLVYWDERPYSDRNYRNYRHYRRLLSRTERAFESGRSQLRYRKAKGKITQSVANYWLELIDAAQAIRAIAAQAIRYGVPIRWFDYTAFAKSRSAQGGNAQFLEPLNSVEQPPPPPRKLSYLAQLSPANEQCLAFLAPADTTRLGVMFCGDSPLGDGPSYANSFLTNKIQPQSLPFVATAPHHGSENNQPAYRHISAWGHPLLWVRSGGSVKQPGATYKAIDPTNRACTHCPQKGLELREAVVHLDRSTLCFRVSSHECVCR</sequence>
<dbReference type="RefSeq" id="WP_096481563.1">
    <property type="nucleotide sequence ID" value="NZ_CP023466.1"/>
</dbReference>
<dbReference type="InterPro" id="IPR052159">
    <property type="entry name" value="Competence_DNA_uptake"/>
</dbReference>
<protein>
    <recommendedName>
        <fullName evidence="1">Metallo-beta-lactamase domain-containing protein</fullName>
    </recommendedName>
</protein>
<reference evidence="2 3" key="1">
    <citation type="submission" date="2017-09" db="EMBL/GenBank/DDBJ databases">
        <title>Complete Genome sequence of Lysobacter capsici KNU-15.</title>
        <authorList>
            <person name="Kim M.-C."/>
            <person name="Yi H."/>
            <person name="Lee D.-W."/>
            <person name="Shin J.-H."/>
        </authorList>
    </citation>
    <scope>NUCLEOTIDE SEQUENCE [LARGE SCALE GENOMIC DNA]</scope>
    <source>
        <strain evidence="2 3">KNU-15</strain>
    </source>
</reference>
<name>A0AB33EMW1_9PSED</name>
<evidence type="ECO:0000313" key="3">
    <source>
        <dbReference type="Proteomes" id="UP000218385"/>
    </source>
</evidence>
<feature type="domain" description="Metallo-beta-lactamase" evidence="1">
    <location>
        <begin position="13"/>
        <end position="76"/>
    </location>
</feature>
<dbReference type="SUPFAM" id="SSF56281">
    <property type="entry name" value="Metallo-hydrolase/oxidoreductase"/>
    <property type="match status" value="1"/>
</dbReference>
<accession>A0AB33EMW1</accession>
<dbReference type="InterPro" id="IPR036866">
    <property type="entry name" value="RibonucZ/Hydroxyglut_hydro"/>
</dbReference>
<evidence type="ECO:0000313" key="2">
    <source>
        <dbReference type="EMBL" id="ATE80456.1"/>
    </source>
</evidence>
<dbReference type="AlphaFoldDB" id="A0AB33EMW1"/>
<dbReference type="Gene3D" id="3.60.15.10">
    <property type="entry name" value="Ribonuclease Z/Hydroxyacylglutathione hydrolase-like"/>
    <property type="match status" value="1"/>
</dbReference>
<dbReference type="InterPro" id="IPR001279">
    <property type="entry name" value="Metallo-B-lactamas"/>
</dbReference>
<proteinExistence type="predicted"/>
<dbReference type="EMBL" id="CP023466">
    <property type="protein sequence ID" value="ATE80456.1"/>
    <property type="molecule type" value="Genomic_DNA"/>
</dbReference>
<evidence type="ECO:0000259" key="1">
    <source>
        <dbReference type="Pfam" id="PF00753"/>
    </source>
</evidence>